<organism evidence="2 3">
    <name type="scientific">Aquabacterium soli</name>
    <dbReference type="NCBI Taxonomy" id="2493092"/>
    <lineage>
        <taxon>Bacteria</taxon>
        <taxon>Pseudomonadati</taxon>
        <taxon>Pseudomonadota</taxon>
        <taxon>Betaproteobacteria</taxon>
        <taxon>Burkholderiales</taxon>
        <taxon>Aquabacterium</taxon>
    </lineage>
</organism>
<dbReference type="NCBIfam" id="TIGR00778">
    <property type="entry name" value="ahpD_dom"/>
    <property type="match status" value="1"/>
</dbReference>
<accession>A0A3R8S409</accession>
<keyword evidence="3" id="KW-1185">Reference proteome</keyword>
<dbReference type="InterPro" id="IPR003779">
    <property type="entry name" value="CMD-like"/>
</dbReference>
<comment type="caution">
    <text evidence="2">The sequence shown here is derived from an EMBL/GenBank/DDBJ whole genome shotgun (WGS) entry which is preliminary data.</text>
</comment>
<dbReference type="Proteomes" id="UP000269265">
    <property type="component" value="Unassembled WGS sequence"/>
</dbReference>
<dbReference type="InterPro" id="IPR004675">
    <property type="entry name" value="AhpD_core"/>
</dbReference>
<dbReference type="OrthoDB" id="1683318at2"/>
<evidence type="ECO:0000313" key="3">
    <source>
        <dbReference type="Proteomes" id="UP000269265"/>
    </source>
</evidence>
<evidence type="ECO:0000313" key="2">
    <source>
        <dbReference type="EMBL" id="RRR99955.1"/>
    </source>
</evidence>
<dbReference type="PANTHER" id="PTHR33930">
    <property type="entry name" value="ALKYL HYDROPEROXIDE REDUCTASE AHPD"/>
    <property type="match status" value="1"/>
</dbReference>
<dbReference type="Pfam" id="PF02627">
    <property type="entry name" value="CMD"/>
    <property type="match status" value="1"/>
</dbReference>
<dbReference type="InterPro" id="IPR029032">
    <property type="entry name" value="AhpD-like"/>
</dbReference>
<name>A0A3R8S409_9BURK</name>
<evidence type="ECO:0000259" key="1">
    <source>
        <dbReference type="Pfam" id="PF02627"/>
    </source>
</evidence>
<dbReference type="EMBL" id="RSED01000038">
    <property type="protein sequence ID" value="RRR99955.1"/>
    <property type="molecule type" value="Genomic_DNA"/>
</dbReference>
<feature type="domain" description="Carboxymuconolactone decarboxylase-like" evidence="1">
    <location>
        <begin position="1"/>
        <end position="78"/>
    </location>
</feature>
<dbReference type="RefSeq" id="WP_125245602.1">
    <property type="nucleotide sequence ID" value="NZ_RSED01000038.1"/>
</dbReference>
<dbReference type="Gene3D" id="1.20.1290.10">
    <property type="entry name" value="AhpD-like"/>
    <property type="match status" value="1"/>
</dbReference>
<protein>
    <submittedName>
        <fullName evidence="2">Carboxymuconolactone decarboxylase family protein</fullName>
    </submittedName>
</protein>
<dbReference type="AlphaFoldDB" id="A0A3R8S409"/>
<proteinExistence type="predicted"/>
<dbReference type="GO" id="GO:0051920">
    <property type="term" value="F:peroxiredoxin activity"/>
    <property type="evidence" value="ECO:0007669"/>
    <property type="project" value="InterPro"/>
</dbReference>
<gene>
    <name evidence="2" type="ORF">EIP75_23395</name>
</gene>
<sequence>MKGFQEMDKAALAEGAISKKHKELIAIAVALTTQCGYCLEVHRKAAVAAGANEQELAQATFVAVALRAGAALTHGTHLITDPA</sequence>
<dbReference type="SUPFAM" id="SSF69118">
    <property type="entry name" value="AhpD-like"/>
    <property type="match status" value="1"/>
</dbReference>
<dbReference type="PANTHER" id="PTHR33930:SF2">
    <property type="entry name" value="BLR3452 PROTEIN"/>
    <property type="match status" value="1"/>
</dbReference>
<reference evidence="2 3" key="1">
    <citation type="submission" date="2018-12" db="EMBL/GenBank/DDBJ databases">
        <title>The whole draft genome of Aquabacterium sp. SJQ9.</title>
        <authorList>
            <person name="Sun L."/>
            <person name="Gao X."/>
            <person name="Chen W."/>
            <person name="Huang K."/>
        </authorList>
    </citation>
    <scope>NUCLEOTIDE SEQUENCE [LARGE SCALE GENOMIC DNA]</scope>
    <source>
        <strain evidence="2 3">SJQ9</strain>
    </source>
</reference>